<evidence type="ECO:0000313" key="2">
    <source>
        <dbReference type="EMBL" id="OPC80573.1"/>
    </source>
</evidence>
<organism evidence="2 3">
    <name type="scientific">Embleya scabrispora</name>
    <dbReference type="NCBI Taxonomy" id="159449"/>
    <lineage>
        <taxon>Bacteria</taxon>
        <taxon>Bacillati</taxon>
        <taxon>Actinomycetota</taxon>
        <taxon>Actinomycetes</taxon>
        <taxon>Kitasatosporales</taxon>
        <taxon>Streptomycetaceae</taxon>
        <taxon>Embleya</taxon>
    </lineage>
</organism>
<feature type="transmembrane region" description="Helical" evidence="1">
    <location>
        <begin position="12"/>
        <end position="37"/>
    </location>
</feature>
<comment type="caution">
    <text evidence="2">The sequence shown here is derived from an EMBL/GenBank/DDBJ whole genome shotgun (WGS) entry which is preliminary data.</text>
</comment>
<dbReference type="EMBL" id="MWQN01000001">
    <property type="protein sequence ID" value="OPC80573.1"/>
    <property type="molecule type" value="Genomic_DNA"/>
</dbReference>
<feature type="transmembrane region" description="Helical" evidence="1">
    <location>
        <begin position="216"/>
        <end position="236"/>
    </location>
</feature>
<keyword evidence="1" id="KW-0472">Membrane</keyword>
<dbReference type="Proteomes" id="UP000190037">
    <property type="component" value="Unassembled WGS sequence"/>
</dbReference>
<feature type="transmembrane region" description="Helical" evidence="1">
    <location>
        <begin position="188"/>
        <end position="209"/>
    </location>
</feature>
<protein>
    <recommendedName>
        <fullName evidence="4">Secreted protein</fullName>
    </recommendedName>
</protein>
<sequence>MGRLIRVGNTTPGLMLVTGVALVVISLLAGLFTVLAVGRRADAAKAVATGSEPLGVKTQDIYRALADADATAAAGLLEGGVESADVRERYQQAIETASRKLIEATAAGASGEVADKLAVIGVQLPEYARLVERARAETRQGNTVGAAYLRSASKNVMRAKILPAATALHDIAEKRLAGDHRDATSTPWAPLSLLLVSLAACAGALWFFARRTHRRINIGLLIAGLATLVSIGWLWAASGNSRDHLDRSRSDGWGPVETLAQARFLTLQAHGDESLTLVMRGSDNGQYEADFNEVWGRLVGVDARDGRPAVTGMLATAERVTRSDAGTLAKVKAARAAAADWKKAHDEVITLYGNGQFEQAVAKVTKADGASRTAFTRIDEALAAAVTEDQGDFARSVRQGRDALAGLGVGMGVLALIAAAATVDGVRREVGRYNRP</sequence>
<keyword evidence="3" id="KW-1185">Reference proteome</keyword>
<gene>
    <name evidence="2" type="ORF">B4N89_06040</name>
</gene>
<keyword evidence="1" id="KW-0812">Transmembrane</keyword>
<proteinExistence type="predicted"/>
<accession>A0A1T3NUL9</accession>
<keyword evidence="1" id="KW-1133">Transmembrane helix</keyword>
<dbReference type="AlphaFoldDB" id="A0A1T3NUL9"/>
<evidence type="ECO:0000313" key="3">
    <source>
        <dbReference type="Proteomes" id="UP000190037"/>
    </source>
</evidence>
<evidence type="ECO:0000256" key="1">
    <source>
        <dbReference type="SAM" id="Phobius"/>
    </source>
</evidence>
<reference evidence="2 3" key="1">
    <citation type="submission" date="2017-03" db="EMBL/GenBank/DDBJ databases">
        <title>Draft genome sequence of Streptomyces scabrisporus NF3, endophyte isolated from Amphipterygium adstringens.</title>
        <authorList>
            <person name="Vazquez M."/>
            <person name="Ceapa C.D."/>
            <person name="Rodriguez Luna D."/>
            <person name="Sanchez Esquivel S."/>
        </authorList>
    </citation>
    <scope>NUCLEOTIDE SEQUENCE [LARGE SCALE GENOMIC DNA]</scope>
    <source>
        <strain evidence="2 3">NF3</strain>
    </source>
</reference>
<dbReference type="STRING" id="159449.B4N89_06040"/>
<evidence type="ECO:0008006" key="4">
    <source>
        <dbReference type="Google" id="ProtNLM"/>
    </source>
</evidence>
<feature type="transmembrane region" description="Helical" evidence="1">
    <location>
        <begin position="403"/>
        <end position="426"/>
    </location>
</feature>
<name>A0A1T3NUL9_9ACTN</name>